<dbReference type="EMBL" id="CAMXCT010002803">
    <property type="protein sequence ID" value="CAI4000589.1"/>
    <property type="molecule type" value="Genomic_DNA"/>
</dbReference>
<comment type="caution">
    <text evidence="1">The sequence shown here is derived from an EMBL/GenBank/DDBJ whole genome shotgun (WGS) entry which is preliminary data.</text>
</comment>
<reference evidence="1" key="1">
    <citation type="submission" date="2022-10" db="EMBL/GenBank/DDBJ databases">
        <authorList>
            <person name="Chen Y."/>
            <person name="Dougan E. K."/>
            <person name="Chan C."/>
            <person name="Rhodes N."/>
            <person name="Thang M."/>
        </authorList>
    </citation>
    <scope>NUCLEOTIDE SEQUENCE</scope>
</reference>
<dbReference type="EMBL" id="CAMXCT020002803">
    <property type="protein sequence ID" value="CAL1153964.1"/>
    <property type="molecule type" value="Genomic_DNA"/>
</dbReference>
<organism evidence="1">
    <name type="scientific">Cladocopium goreaui</name>
    <dbReference type="NCBI Taxonomy" id="2562237"/>
    <lineage>
        <taxon>Eukaryota</taxon>
        <taxon>Sar</taxon>
        <taxon>Alveolata</taxon>
        <taxon>Dinophyceae</taxon>
        <taxon>Suessiales</taxon>
        <taxon>Symbiodiniaceae</taxon>
        <taxon>Cladocopium</taxon>
    </lineage>
</organism>
<protein>
    <submittedName>
        <fullName evidence="1">Uncharacterized protein</fullName>
    </submittedName>
</protein>
<dbReference type="OrthoDB" id="448892at2759"/>
<sequence>PIDSIDDFLESLVNSTNAADESIQPMGIDMILAALAMRIRCWGPEELKGKTIDLRKANKNLPLSGSALNDAHICVVNTMEPRAFQGQVLPFGARAAVMGFCRERIVLGGPRTILAETVALLNPNGKKTIIFELEALAVFVACLTLLPTEGIFQNDRVVIFVDNEAVLARLVSGRGGGEIGNLIFSGVMNWECEANVLAWYERVPSSANIADAPSRGDVSGLDPSLAIDVLQSLLEVCPSDVKGEVQSDESSSVKK</sequence>
<name>A0A9P1CYI7_9DINO</name>
<gene>
    <name evidence="1" type="ORF">C1SCF055_LOCUS26698</name>
</gene>
<dbReference type="EMBL" id="CAMXCT030002803">
    <property type="protein sequence ID" value="CAL4787901.1"/>
    <property type="molecule type" value="Genomic_DNA"/>
</dbReference>
<evidence type="ECO:0000313" key="2">
    <source>
        <dbReference type="EMBL" id="CAL1153964.1"/>
    </source>
</evidence>
<evidence type="ECO:0000313" key="1">
    <source>
        <dbReference type="EMBL" id="CAI4000589.1"/>
    </source>
</evidence>
<dbReference type="Proteomes" id="UP001152797">
    <property type="component" value="Unassembled WGS sequence"/>
</dbReference>
<dbReference type="AlphaFoldDB" id="A0A9P1CYI7"/>
<accession>A0A9P1CYI7</accession>
<reference evidence="2" key="2">
    <citation type="submission" date="2024-04" db="EMBL/GenBank/DDBJ databases">
        <authorList>
            <person name="Chen Y."/>
            <person name="Shah S."/>
            <person name="Dougan E. K."/>
            <person name="Thang M."/>
            <person name="Chan C."/>
        </authorList>
    </citation>
    <scope>NUCLEOTIDE SEQUENCE [LARGE SCALE GENOMIC DNA]</scope>
</reference>
<proteinExistence type="predicted"/>
<feature type="non-terminal residue" evidence="1">
    <location>
        <position position="255"/>
    </location>
</feature>
<keyword evidence="3" id="KW-1185">Reference proteome</keyword>
<evidence type="ECO:0000313" key="3">
    <source>
        <dbReference type="Proteomes" id="UP001152797"/>
    </source>
</evidence>